<evidence type="ECO:0000313" key="2">
    <source>
        <dbReference type="Proteomes" id="UP000279275"/>
    </source>
</evidence>
<reference evidence="1 2" key="1">
    <citation type="submission" date="2018-10" db="EMBL/GenBank/DDBJ databases">
        <title>Isolation from cow dung.</title>
        <authorList>
            <person name="Ling L."/>
        </authorList>
    </citation>
    <scope>NUCLEOTIDE SEQUENCE [LARGE SCALE GENOMIC DNA]</scope>
    <source>
        <strain evidence="1 2">NEAU-LL90</strain>
    </source>
</reference>
<dbReference type="RefSeq" id="WP_122187481.1">
    <property type="nucleotide sequence ID" value="NZ_RFFH01000003.1"/>
</dbReference>
<name>A0A3M2L8C5_9NOCA</name>
<keyword evidence="2" id="KW-1185">Reference proteome</keyword>
<dbReference type="AlphaFoldDB" id="A0A3M2L8C5"/>
<gene>
    <name evidence="1" type="ORF">EBN03_08890</name>
</gene>
<protein>
    <submittedName>
        <fullName evidence="1">Uncharacterized protein</fullName>
    </submittedName>
</protein>
<dbReference type="EMBL" id="RFFH01000003">
    <property type="protein sequence ID" value="RMI33286.1"/>
    <property type="molecule type" value="Genomic_DNA"/>
</dbReference>
<dbReference type="OrthoDB" id="8421706at2"/>
<comment type="caution">
    <text evidence="1">The sequence shown here is derived from an EMBL/GenBank/DDBJ whole genome shotgun (WGS) entry which is preliminary data.</text>
</comment>
<proteinExistence type="predicted"/>
<dbReference type="Proteomes" id="UP000279275">
    <property type="component" value="Unassembled WGS sequence"/>
</dbReference>
<sequence length="114" mass="12290">MTLSPAHEDWVPSACTLATAEQPIRVAELDRFFATSVRAVRRRGPARLEVIVDAGAGAWARDLAGRESRCCSVFGFDFTDTADDVVMGVAVAAAHREVLDAFAARAESRIGARR</sequence>
<evidence type="ECO:0000313" key="1">
    <source>
        <dbReference type="EMBL" id="RMI33286.1"/>
    </source>
</evidence>
<accession>A0A3M2L8C5</accession>
<organism evidence="1 2">
    <name type="scientific">Nocardia stercoris</name>
    <dbReference type="NCBI Taxonomy" id="2483361"/>
    <lineage>
        <taxon>Bacteria</taxon>
        <taxon>Bacillati</taxon>
        <taxon>Actinomycetota</taxon>
        <taxon>Actinomycetes</taxon>
        <taxon>Mycobacteriales</taxon>
        <taxon>Nocardiaceae</taxon>
        <taxon>Nocardia</taxon>
    </lineage>
</organism>